<dbReference type="AlphaFoldDB" id="A0A6S6QWC5"/>
<evidence type="ECO:0000313" key="3">
    <source>
        <dbReference type="Proteomes" id="UP000515317"/>
    </source>
</evidence>
<feature type="transmembrane region" description="Helical" evidence="1">
    <location>
        <begin position="79"/>
        <end position="101"/>
    </location>
</feature>
<reference evidence="2 3" key="1">
    <citation type="submission" date="2020-08" db="EMBL/GenBank/DDBJ databases">
        <title>Genome sequence of Rhizobiales bacterium strain IZ6.</title>
        <authorList>
            <person name="Nakai R."/>
            <person name="Naganuma T."/>
        </authorList>
    </citation>
    <scope>NUCLEOTIDE SEQUENCE [LARGE SCALE GENOMIC DNA]</scope>
    <source>
        <strain evidence="2 3">IZ6</strain>
    </source>
</reference>
<keyword evidence="3" id="KW-1185">Reference proteome</keyword>
<evidence type="ECO:0000256" key="1">
    <source>
        <dbReference type="SAM" id="Phobius"/>
    </source>
</evidence>
<proteinExistence type="predicted"/>
<name>A0A6S6QWC5_9HYPH</name>
<keyword evidence="1" id="KW-1133">Transmembrane helix</keyword>
<accession>A0A6S6QWC5</accession>
<organism evidence="2 3">
    <name type="scientific">Terrihabitans soli</name>
    <dbReference type="NCBI Taxonomy" id="708113"/>
    <lineage>
        <taxon>Bacteria</taxon>
        <taxon>Pseudomonadati</taxon>
        <taxon>Pseudomonadota</taxon>
        <taxon>Alphaproteobacteria</taxon>
        <taxon>Hyphomicrobiales</taxon>
        <taxon>Terrihabitans</taxon>
    </lineage>
</organism>
<dbReference type="RefSeq" id="WP_222875194.1">
    <property type="nucleotide sequence ID" value="NZ_AP023361.1"/>
</dbReference>
<gene>
    <name evidence="2" type="ORF">IZ6_22870</name>
</gene>
<sequence length="119" mass="12756">MWTQFERRRQKLATPRAFAHRMLLAVGLWLAITAVGLTIGVAGYMIFGGLGLVDAFENAAMILSGMGPVADLSNDAAKIFAGCYAIFSGLIIVIATGFILAPILHRVLHVFHVEGKGDN</sequence>
<keyword evidence="1" id="KW-0472">Membrane</keyword>
<keyword evidence="1" id="KW-0812">Transmembrane</keyword>
<dbReference type="Proteomes" id="UP000515317">
    <property type="component" value="Chromosome"/>
</dbReference>
<protein>
    <recommendedName>
        <fullName evidence="4">Two pore domain potassium channel family protein</fullName>
    </recommendedName>
</protein>
<feature type="transmembrane region" description="Helical" evidence="1">
    <location>
        <begin position="21"/>
        <end position="47"/>
    </location>
</feature>
<dbReference type="EMBL" id="AP023361">
    <property type="protein sequence ID" value="BCJ91552.1"/>
    <property type="molecule type" value="Genomic_DNA"/>
</dbReference>
<dbReference type="KEGG" id="tso:IZ6_22870"/>
<evidence type="ECO:0000313" key="2">
    <source>
        <dbReference type="EMBL" id="BCJ91552.1"/>
    </source>
</evidence>
<evidence type="ECO:0008006" key="4">
    <source>
        <dbReference type="Google" id="ProtNLM"/>
    </source>
</evidence>